<gene>
    <name evidence="4" type="ORF">CK203_072623</name>
</gene>
<keyword evidence="2" id="KW-0732">Signal</keyword>
<name>A0A438EZA1_VITVI</name>
<evidence type="ECO:0000256" key="2">
    <source>
        <dbReference type="SAM" id="SignalP"/>
    </source>
</evidence>
<protein>
    <recommendedName>
        <fullName evidence="3">Bifunctional inhibitor/plant lipid transfer protein/seed storage helical domain-containing protein</fullName>
    </recommendedName>
</protein>
<dbReference type="AlphaFoldDB" id="A0A438EZA1"/>
<comment type="similarity">
    <text evidence="1">Belongs to the plant LTP family.</text>
</comment>
<dbReference type="EMBL" id="QGNW01001159">
    <property type="protein sequence ID" value="RVW53070.1"/>
    <property type="molecule type" value="Genomic_DNA"/>
</dbReference>
<dbReference type="InterPro" id="IPR036312">
    <property type="entry name" value="Bifun_inhib/LTP/seed_sf"/>
</dbReference>
<dbReference type="GO" id="GO:0008289">
    <property type="term" value="F:lipid binding"/>
    <property type="evidence" value="ECO:0007669"/>
    <property type="project" value="InterPro"/>
</dbReference>
<reference evidence="4 5" key="1">
    <citation type="journal article" date="2018" name="PLoS Genet.">
        <title>Population sequencing reveals clonal diversity and ancestral inbreeding in the grapevine cultivar Chardonnay.</title>
        <authorList>
            <person name="Roach M.J."/>
            <person name="Johnson D.L."/>
            <person name="Bohlmann J."/>
            <person name="van Vuuren H.J."/>
            <person name="Jones S.J."/>
            <person name="Pretorius I.S."/>
            <person name="Schmidt S.A."/>
            <person name="Borneman A.R."/>
        </authorList>
    </citation>
    <scope>NUCLEOTIDE SEQUENCE [LARGE SCALE GENOMIC DNA]</scope>
    <source>
        <strain evidence="5">cv. Chardonnay</strain>
        <tissue evidence="4">Leaf</tissue>
    </source>
</reference>
<dbReference type="Proteomes" id="UP000288805">
    <property type="component" value="Unassembled WGS sequence"/>
</dbReference>
<dbReference type="InterPro" id="IPR000528">
    <property type="entry name" value="Plant_nsLTP"/>
</dbReference>
<dbReference type="Pfam" id="PF00234">
    <property type="entry name" value="Tryp_alpha_amyl"/>
    <property type="match status" value="1"/>
</dbReference>
<evidence type="ECO:0000313" key="4">
    <source>
        <dbReference type="EMBL" id="RVW53070.1"/>
    </source>
</evidence>
<sequence length="129" mass="13723">MESVLKALIHILLLLLPMALITILSETTDPQCADVSPNIHPCAYILQSGNLPDDPPTECCNALKRIQETESRIGVQNTCQCAKSCVITHIVAAGASIKTLDAGERDISTSLQAKCGVSLGFDISENAQC</sequence>
<comment type="caution">
    <text evidence="4">The sequence shown here is derived from an EMBL/GenBank/DDBJ whole genome shotgun (WGS) entry which is preliminary data.</text>
</comment>
<dbReference type="InterPro" id="IPR016140">
    <property type="entry name" value="Bifunc_inhib/LTP/seed_store"/>
</dbReference>
<organism evidence="4 5">
    <name type="scientific">Vitis vinifera</name>
    <name type="common">Grape</name>
    <dbReference type="NCBI Taxonomy" id="29760"/>
    <lineage>
        <taxon>Eukaryota</taxon>
        <taxon>Viridiplantae</taxon>
        <taxon>Streptophyta</taxon>
        <taxon>Embryophyta</taxon>
        <taxon>Tracheophyta</taxon>
        <taxon>Spermatophyta</taxon>
        <taxon>Magnoliopsida</taxon>
        <taxon>eudicotyledons</taxon>
        <taxon>Gunneridae</taxon>
        <taxon>Pentapetalae</taxon>
        <taxon>rosids</taxon>
        <taxon>Vitales</taxon>
        <taxon>Vitaceae</taxon>
        <taxon>Viteae</taxon>
        <taxon>Vitis</taxon>
    </lineage>
</organism>
<dbReference type="GO" id="GO:0006869">
    <property type="term" value="P:lipid transport"/>
    <property type="evidence" value="ECO:0007669"/>
    <property type="project" value="InterPro"/>
</dbReference>
<feature type="signal peptide" evidence="2">
    <location>
        <begin position="1"/>
        <end position="25"/>
    </location>
</feature>
<proteinExistence type="inferred from homology"/>
<dbReference type="SUPFAM" id="SSF47699">
    <property type="entry name" value="Bifunctional inhibitor/lipid-transfer protein/seed storage 2S albumin"/>
    <property type="match status" value="1"/>
</dbReference>
<feature type="chain" id="PRO_5018992730" description="Bifunctional inhibitor/plant lipid transfer protein/seed storage helical domain-containing protein" evidence="2">
    <location>
        <begin position="26"/>
        <end position="129"/>
    </location>
</feature>
<evidence type="ECO:0000313" key="5">
    <source>
        <dbReference type="Proteomes" id="UP000288805"/>
    </source>
</evidence>
<evidence type="ECO:0000259" key="3">
    <source>
        <dbReference type="Pfam" id="PF00234"/>
    </source>
</evidence>
<feature type="domain" description="Bifunctional inhibitor/plant lipid transfer protein/seed storage helical" evidence="3">
    <location>
        <begin position="32"/>
        <end position="120"/>
    </location>
</feature>
<dbReference type="Gene3D" id="1.10.110.10">
    <property type="entry name" value="Plant lipid-transfer and hydrophobic proteins"/>
    <property type="match status" value="1"/>
</dbReference>
<accession>A0A438EZA1</accession>
<dbReference type="PANTHER" id="PTHR33076">
    <property type="entry name" value="NON-SPECIFIC LIPID-TRANSFER PROTEIN 2-RELATED"/>
    <property type="match status" value="1"/>
</dbReference>
<evidence type="ECO:0000256" key="1">
    <source>
        <dbReference type="ARBA" id="ARBA00009748"/>
    </source>
</evidence>